<dbReference type="Proteomes" id="UP001194580">
    <property type="component" value="Unassembled WGS sequence"/>
</dbReference>
<sequence>MSKHSTKSTASSTSTKVVQKTPFTRILLPTLRFLTFTTGLTNMVLISIYWYLMSRLRYQIEDYPWTTILSYAIVFALGLGYCYSFLFPSLLGKESRLVSLLILSVTLLVIKFRILLPSGFDDCDKEVTCRIEFAEIISSMVLGFLVLPEM</sequence>
<feature type="transmembrane region" description="Helical" evidence="1">
    <location>
        <begin position="98"/>
        <end position="116"/>
    </location>
</feature>
<organism evidence="2 3">
    <name type="scientific">Linnemannia exigua</name>
    <dbReference type="NCBI Taxonomy" id="604196"/>
    <lineage>
        <taxon>Eukaryota</taxon>
        <taxon>Fungi</taxon>
        <taxon>Fungi incertae sedis</taxon>
        <taxon>Mucoromycota</taxon>
        <taxon>Mortierellomycotina</taxon>
        <taxon>Mortierellomycetes</taxon>
        <taxon>Mortierellales</taxon>
        <taxon>Mortierellaceae</taxon>
        <taxon>Linnemannia</taxon>
    </lineage>
</organism>
<comment type="caution">
    <text evidence="2">The sequence shown here is derived from an EMBL/GenBank/DDBJ whole genome shotgun (WGS) entry which is preliminary data.</text>
</comment>
<accession>A0AAD4DAV4</accession>
<protein>
    <submittedName>
        <fullName evidence="2">Uncharacterized protein</fullName>
    </submittedName>
</protein>
<feature type="transmembrane region" description="Helical" evidence="1">
    <location>
        <begin position="64"/>
        <end position="86"/>
    </location>
</feature>
<feature type="non-terminal residue" evidence="2">
    <location>
        <position position="150"/>
    </location>
</feature>
<keyword evidence="1" id="KW-0472">Membrane</keyword>
<dbReference type="EMBL" id="JAAAIL010000812">
    <property type="protein sequence ID" value="KAG0273040.1"/>
    <property type="molecule type" value="Genomic_DNA"/>
</dbReference>
<keyword evidence="1" id="KW-1133">Transmembrane helix</keyword>
<name>A0AAD4DAV4_9FUNG</name>
<feature type="transmembrane region" description="Helical" evidence="1">
    <location>
        <begin position="128"/>
        <end position="147"/>
    </location>
</feature>
<feature type="transmembrane region" description="Helical" evidence="1">
    <location>
        <begin position="33"/>
        <end position="52"/>
    </location>
</feature>
<evidence type="ECO:0000313" key="3">
    <source>
        <dbReference type="Proteomes" id="UP001194580"/>
    </source>
</evidence>
<keyword evidence="3" id="KW-1185">Reference proteome</keyword>
<evidence type="ECO:0000256" key="1">
    <source>
        <dbReference type="SAM" id="Phobius"/>
    </source>
</evidence>
<reference evidence="2" key="1">
    <citation type="journal article" date="2020" name="Fungal Divers.">
        <title>Resolving the Mortierellaceae phylogeny through synthesis of multi-gene phylogenetics and phylogenomics.</title>
        <authorList>
            <person name="Vandepol N."/>
            <person name="Liber J."/>
            <person name="Desiro A."/>
            <person name="Na H."/>
            <person name="Kennedy M."/>
            <person name="Barry K."/>
            <person name="Grigoriev I.V."/>
            <person name="Miller A.N."/>
            <person name="O'Donnell K."/>
            <person name="Stajich J.E."/>
            <person name="Bonito G."/>
        </authorList>
    </citation>
    <scope>NUCLEOTIDE SEQUENCE</scope>
    <source>
        <strain evidence="2">NRRL 28262</strain>
    </source>
</reference>
<proteinExistence type="predicted"/>
<dbReference type="AlphaFoldDB" id="A0AAD4DAV4"/>
<evidence type="ECO:0000313" key="2">
    <source>
        <dbReference type="EMBL" id="KAG0273040.1"/>
    </source>
</evidence>
<keyword evidence="1" id="KW-0812">Transmembrane</keyword>
<gene>
    <name evidence="2" type="ORF">BGZ95_011163</name>
</gene>